<evidence type="ECO:0000256" key="3">
    <source>
        <dbReference type="ARBA" id="ARBA00023136"/>
    </source>
</evidence>
<feature type="transmembrane region" description="Helical" evidence="4">
    <location>
        <begin position="47"/>
        <end position="70"/>
    </location>
</feature>
<evidence type="ECO:0000256" key="1">
    <source>
        <dbReference type="ARBA" id="ARBA00022692"/>
    </source>
</evidence>
<name>A0A815UIF3_9BILA</name>
<proteinExistence type="predicted"/>
<dbReference type="GO" id="GO:0005524">
    <property type="term" value="F:ATP binding"/>
    <property type="evidence" value="ECO:0007669"/>
    <property type="project" value="InterPro"/>
</dbReference>
<dbReference type="InterPro" id="IPR036640">
    <property type="entry name" value="ABC1_TM_sf"/>
</dbReference>
<dbReference type="EMBL" id="CAJNOT010008608">
    <property type="protein sequence ID" value="CAF1519598.1"/>
    <property type="molecule type" value="Genomic_DNA"/>
</dbReference>
<evidence type="ECO:0000256" key="2">
    <source>
        <dbReference type="ARBA" id="ARBA00022989"/>
    </source>
</evidence>
<keyword evidence="2 4" id="KW-1133">Transmembrane helix</keyword>
<sequence length="120" mass="13845">FSDWHRCFTEKKDDNKYTKLDDDTKQSDKDEAIGVLRLFRFANRIDIGLMFIAMCFMLLHTSCILANLFLFGRLTGLFTIESFGGSCDHQYKNSIAPITNNNTYPQDIQLNILNEALSHK</sequence>
<feature type="non-terminal residue" evidence="5">
    <location>
        <position position="1"/>
    </location>
</feature>
<keyword evidence="3 4" id="KW-0472">Membrane</keyword>
<dbReference type="AlphaFoldDB" id="A0A815UIF3"/>
<evidence type="ECO:0000313" key="5">
    <source>
        <dbReference type="EMBL" id="CAF1519598.1"/>
    </source>
</evidence>
<dbReference type="Gene3D" id="1.20.1560.10">
    <property type="entry name" value="ABC transporter type 1, transmembrane domain"/>
    <property type="match status" value="1"/>
</dbReference>
<gene>
    <name evidence="5" type="ORF">ZHD862_LOCUS38313</name>
</gene>
<keyword evidence="1 4" id="KW-0812">Transmembrane</keyword>
<organism evidence="5 6">
    <name type="scientific">Rotaria sordida</name>
    <dbReference type="NCBI Taxonomy" id="392033"/>
    <lineage>
        <taxon>Eukaryota</taxon>
        <taxon>Metazoa</taxon>
        <taxon>Spiralia</taxon>
        <taxon>Gnathifera</taxon>
        <taxon>Rotifera</taxon>
        <taxon>Eurotatoria</taxon>
        <taxon>Bdelloidea</taxon>
        <taxon>Philodinida</taxon>
        <taxon>Philodinidae</taxon>
        <taxon>Rotaria</taxon>
    </lineage>
</organism>
<evidence type="ECO:0000313" key="6">
    <source>
        <dbReference type="Proteomes" id="UP000663864"/>
    </source>
</evidence>
<evidence type="ECO:0000256" key="4">
    <source>
        <dbReference type="SAM" id="Phobius"/>
    </source>
</evidence>
<accession>A0A815UIF3</accession>
<reference evidence="5" key="1">
    <citation type="submission" date="2021-02" db="EMBL/GenBank/DDBJ databases">
        <authorList>
            <person name="Nowell W R."/>
        </authorList>
    </citation>
    <scope>NUCLEOTIDE SEQUENCE</scope>
</reference>
<dbReference type="GO" id="GO:0016020">
    <property type="term" value="C:membrane"/>
    <property type="evidence" value="ECO:0007669"/>
    <property type="project" value="InterPro"/>
</dbReference>
<protein>
    <submittedName>
        <fullName evidence="5">Uncharacterized protein</fullName>
    </submittedName>
</protein>
<comment type="caution">
    <text evidence="5">The sequence shown here is derived from an EMBL/GenBank/DDBJ whole genome shotgun (WGS) entry which is preliminary data.</text>
</comment>
<dbReference type="Proteomes" id="UP000663864">
    <property type="component" value="Unassembled WGS sequence"/>
</dbReference>